<accession>M5TTS8</accession>
<dbReference type="AlphaFoldDB" id="M5TTS8"/>
<evidence type="ECO:0000313" key="2">
    <source>
        <dbReference type="EMBL" id="EMI52565.1"/>
    </source>
</evidence>
<dbReference type="RefSeq" id="WP_008687356.1">
    <property type="nucleotide sequence ID" value="NZ_ANOH01000420.1"/>
</dbReference>
<sequence length="118" mass="13524">MPESNATIDRRELPKACREEPDDAPVHGGLLVEVQSLVYWWLLSPKEACEIVDFPLERYRPRADGTEEPPYMPSPDEIERLCRSIRTGQLLLGGSQGKRYLTDPDEWEGDEAEPDDWP</sequence>
<dbReference type="PATRIC" id="fig|1263870.3.peg.6355"/>
<protein>
    <submittedName>
        <fullName evidence="2">Uncharacterized protein</fullName>
    </submittedName>
</protein>
<feature type="region of interest" description="Disordered" evidence="1">
    <location>
        <begin position="94"/>
        <end position="118"/>
    </location>
</feature>
<name>M5TTS8_9BACT</name>
<organism evidence="2 3">
    <name type="scientific">Rhodopirellula sallentina SM41</name>
    <dbReference type="NCBI Taxonomy" id="1263870"/>
    <lineage>
        <taxon>Bacteria</taxon>
        <taxon>Pseudomonadati</taxon>
        <taxon>Planctomycetota</taxon>
        <taxon>Planctomycetia</taxon>
        <taxon>Pirellulales</taxon>
        <taxon>Pirellulaceae</taxon>
        <taxon>Rhodopirellula</taxon>
    </lineage>
</organism>
<proteinExistence type="predicted"/>
<feature type="compositionally biased region" description="Basic and acidic residues" evidence="1">
    <location>
        <begin position="8"/>
        <end position="19"/>
    </location>
</feature>
<keyword evidence="3" id="KW-1185">Reference proteome</keyword>
<dbReference type="EMBL" id="ANOH01000420">
    <property type="protein sequence ID" value="EMI52565.1"/>
    <property type="molecule type" value="Genomic_DNA"/>
</dbReference>
<dbReference type="Proteomes" id="UP000011885">
    <property type="component" value="Unassembled WGS sequence"/>
</dbReference>
<feature type="compositionally biased region" description="Acidic residues" evidence="1">
    <location>
        <begin position="103"/>
        <end position="118"/>
    </location>
</feature>
<gene>
    <name evidence="2" type="ORF">RSSM_05998</name>
</gene>
<evidence type="ECO:0000256" key="1">
    <source>
        <dbReference type="SAM" id="MobiDB-lite"/>
    </source>
</evidence>
<evidence type="ECO:0000313" key="3">
    <source>
        <dbReference type="Proteomes" id="UP000011885"/>
    </source>
</evidence>
<feature type="region of interest" description="Disordered" evidence="1">
    <location>
        <begin position="1"/>
        <end position="26"/>
    </location>
</feature>
<reference evidence="2 3" key="1">
    <citation type="journal article" date="2013" name="Mar. Genomics">
        <title>Expression of sulfatases in Rhodopirellula baltica and the diversity of sulfatases in the genus Rhodopirellula.</title>
        <authorList>
            <person name="Wegner C.E."/>
            <person name="Richter-Heitmann T."/>
            <person name="Klindworth A."/>
            <person name="Klockow C."/>
            <person name="Richter M."/>
            <person name="Achstetter T."/>
            <person name="Glockner F.O."/>
            <person name="Harder J."/>
        </authorList>
    </citation>
    <scope>NUCLEOTIDE SEQUENCE [LARGE SCALE GENOMIC DNA]</scope>
    <source>
        <strain evidence="2 3">SM41</strain>
    </source>
</reference>
<comment type="caution">
    <text evidence="2">The sequence shown here is derived from an EMBL/GenBank/DDBJ whole genome shotgun (WGS) entry which is preliminary data.</text>
</comment>